<dbReference type="SUPFAM" id="SSF48576">
    <property type="entry name" value="Terpenoid synthases"/>
    <property type="match status" value="1"/>
</dbReference>
<dbReference type="GeneID" id="37078705"/>
<gene>
    <name evidence="1" type="ORF">BP01DRAFT_384117</name>
</gene>
<evidence type="ECO:0000313" key="1">
    <source>
        <dbReference type="EMBL" id="PYH43735.1"/>
    </source>
</evidence>
<sequence length="442" mass="51035">MIPDLIARFWIVQIHIRVPEWLKSIKGAPSRRPQDGTTISKNALVAAPKPAPYKPKHYRHIIYAYDVQEEKSEIPVLEHDPFDFLDPQKTLVPPENTILIDPVAVGLPWFSTMKGTPQCIHWREAEAAGLELIEKVMAARGAGAVIPEKLKTSDQRRKMMELVETAVTICIYLYAVSDVARIRVLTKSIVFLFLHDDVMESRANVEGNSILEGWDTDSFQANELEGESRNDIFLDFCREAIALDPILGLELMQDTVRWARYSRDNSTKPNKSHATWQDFRDFRELDIAYDFMVTAVRFGAATLYDPAERPVFEWIEKLYIRHCLYINDLYSYEKELREYQQEGAPLHNSVHMIEQVLSVPPSSAKAILRSVLWDCERQVREEYVRLMALPEMSETQKFYLKRLIESFAGNYLYSMSTYRYARLSGKLIGPPPDDCMLKSFVQ</sequence>
<dbReference type="Gene3D" id="1.10.600.10">
    <property type="entry name" value="Farnesyl Diphosphate Synthase"/>
    <property type="match status" value="1"/>
</dbReference>
<keyword evidence="2" id="KW-1185">Reference proteome</keyword>
<proteinExistence type="predicted"/>
<dbReference type="AlphaFoldDB" id="A0A318Z8R5"/>
<dbReference type="Pfam" id="PF19086">
    <property type="entry name" value="Terpene_syn_C_2"/>
    <property type="match status" value="1"/>
</dbReference>
<reference evidence="1 2" key="1">
    <citation type="submission" date="2016-12" db="EMBL/GenBank/DDBJ databases">
        <title>The genomes of Aspergillus section Nigri reveals drivers in fungal speciation.</title>
        <authorList>
            <consortium name="DOE Joint Genome Institute"/>
            <person name="Vesth T.C."/>
            <person name="Nybo J."/>
            <person name="Theobald S."/>
            <person name="Brandl J."/>
            <person name="Frisvad J.C."/>
            <person name="Nielsen K.F."/>
            <person name="Lyhne E.K."/>
            <person name="Kogle M.E."/>
            <person name="Kuo A."/>
            <person name="Riley R."/>
            <person name="Clum A."/>
            <person name="Nolan M."/>
            <person name="Lipzen A."/>
            <person name="Salamov A."/>
            <person name="Henrissat B."/>
            <person name="Wiebenga A."/>
            <person name="De Vries R.P."/>
            <person name="Grigoriev I.V."/>
            <person name="Mortensen U.H."/>
            <person name="Andersen M.R."/>
            <person name="Baker S.E."/>
        </authorList>
    </citation>
    <scope>NUCLEOTIDE SEQUENCE [LARGE SCALE GENOMIC DNA]</scope>
    <source>
        <strain evidence="1 2">JOP 1030-1</strain>
    </source>
</reference>
<organism evidence="1 2">
    <name type="scientific">Aspergillus saccharolyticus JOP 1030-1</name>
    <dbReference type="NCBI Taxonomy" id="1450539"/>
    <lineage>
        <taxon>Eukaryota</taxon>
        <taxon>Fungi</taxon>
        <taxon>Dikarya</taxon>
        <taxon>Ascomycota</taxon>
        <taxon>Pezizomycotina</taxon>
        <taxon>Eurotiomycetes</taxon>
        <taxon>Eurotiomycetidae</taxon>
        <taxon>Eurotiales</taxon>
        <taxon>Aspergillaceae</taxon>
        <taxon>Aspergillus</taxon>
        <taxon>Aspergillus subgen. Circumdati</taxon>
    </lineage>
</organism>
<name>A0A318Z8R5_9EURO</name>
<dbReference type="OrthoDB" id="3004402at2759"/>
<accession>A0A318Z8R5</accession>
<evidence type="ECO:0000313" key="2">
    <source>
        <dbReference type="Proteomes" id="UP000248349"/>
    </source>
</evidence>
<dbReference type="InterPro" id="IPR008949">
    <property type="entry name" value="Isoprenoid_synthase_dom_sf"/>
</dbReference>
<dbReference type="RefSeq" id="XP_025429717.1">
    <property type="nucleotide sequence ID" value="XM_025577476.1"/>
</dbReference>
<dbReference type="Proteomes" id="UP000248349">
    <property type="component" value="Unassembled WGS sequence"/>
</dbReference>
<dbReference type="EMBL" id="KZ821241">
    <property type="protein sequence ID" value="PYH43735.1"/>
    <property type="molecule type" value="Genomic_DNA"/>
</dbReference>
<protein>
    <submittedName>
        <fullName evidence="1">Terpenoid synthase</fullName>
    </submittedName>
</protein>